<dbReference type="GO" id="GO:0019867">
    <property type="term" value="C:outer membrane"/>
    <property type="evidence" value="ECO:0007669"/>
    <property type="project" value="InterPro"/>
</dbReference>
<reference evidence="2" key="1">
    <citation type="journal article" date="2007" name="BMC Genomics">
        <title>Analysis of the immune-inducible transcriptome from microbial stress resistant, rat-tailed maggots of the drone fly Eristalis tenax.</title>
        <authorList>
            <person name="Altincicek B."/>
            <person name="Vilcinskas A."/>
        </authorList>
    </citation>
    <scope>NUCLEOTIDE SEQUENCE</scope>
    <source>
        <strain evidence="2">27</strain>
    </source>
</reference>
<proteinExistence type="evidence at transcript level"/>
<feature type="chain" id="PRO_5002675009" description="Attacin C-terminal domain-containing protein" evidence="1">
    <location>
        <begin position="18"/>
        <end position="109"/>
    </location>
</feature>
<evidence type="ECO:0000313" key="2">
    <source>
        <dbReference type="EMBL" id="CAM92126.1"/>
    </source>
</evidence>
<accession>A4VBB7</accession>
<name>A4VBB7_ERITN</name>
<evidence type="ECO:0008006" key="3">
    <source>
        <dbReference type="Google" id="ProtNLM"/>
    </source>
</evidence>
<evidence type="ECO:0000256" key="1">
    <source>
        <dbReference type="SAM" id="SignalP"/>
    </source>
</evidence>
<organism evidence="2">
    <name type="scientific">Eristalis tenax</name>
    <name type="common">Drone fly</name>
    <name type="synonym">Musca tenax</name>
    <dbReference type="NCBI Taxonomy" id="198635"/>
    <lineage>
        <taxon>Eukaryota</taxon>
        <taxon>Metazoa</taxon>
        <taxon>Ecdysozoa</taxon>
        <taxon>Arthropoda</taxon>
        <taxon>Hexapoda</taxon>
        <taxon>Insecta</taxon>
        <taxon>Pterygota</taxon>
        <taxon>Neoptera</taxon>
        <taxon>Endopterygota</taxon>
        <taxon>Diptera</taxon>
        <taxon>Brachycera</taxon>
        <taxon>Muscomorpha</taxon>
        <taxon>Syrphoidea</taxon>
        <taxon>Syrphidae</taxon>
        <taxon>Eristalinae</taxon>
        <taxon>Eristalini</taxon>
        <taxon>Eristalis</taxon>
    </lineage>
</organism>
<feature type="signal peptide" evidence="1">
    <location>
        <begin position="1"/>
        <end position="17"/>
    </location>
</feature>
<dbReference type="EMBL" id="AM706435">
    <property type="protein sequence ID" value="CAM92126.1"/>
    <property type="molecule type" value="mRNA"/>
</dbReference>
<keyword evidence="1" id="KW-0732">Signal</keyword>
<sequence>MAIKLIILCGLFAVALGFTLPEDQLDGSNYEIQRFEEEPLPLEDIVLVREVRSPQRRFDGNFEHHSRHGSSASLGYTHPIGRNFEAYGGVARNFKYNDNSGHVGLRYNF</sequence>
<dbReference type="InterPro" id="IPR006315">
    <property type="entry name" value="OM_autotransptr_brl_dom"/>
</dbReference>
<dbReference type="NCBIfam" id="TIGR01414">
    <property type="entry name" value="autotrans_barl"/>
    <property type="match status" value="1"/>
</dbReference>
<protein>
    <recommendedName>
        <fullName evidence="3">Attacin C-terminal domain-containing protein</fullName>
    </recommendedName>
</protein>
<dbReference type="AlphaFoldDB" id="A4VBB7"/>